<feature type="transmembrane region" description="Helical" evidence="1">
    <location>
        <begin position="57"/>
        <end position="76"/>
    </location>
</feature>
<evidence type="ECO:0008006" key="4">
    <source>
        <dbReference type="Google" id="ProtNLM"/>
    </source>
</evidence>
<dbReference type="RefSeq" id="WP_354365646.1">
    <property type="nucleotide sequence ID" value="NZ_JBEPLO010000017.1"/>
</dbReference>
<keyword evidence="1" id="KW-1133">Transmembrane helix</keyword>
<reference evidence="2 3" key="1">
    <citation type="submission" date="2024-06" db="EMBL/GenBank/DDBJ databases">
        <title>Genomic Encyclopedia of Type Strains, Phase IV (KMG-IV): sequencing the most valuable type-strain genomes for metagenomic binning, comparative biology and taxonomic classification.</title>
        <authorList>
            <person name="Goeker M."/>
        </authorList>
    </citation>
    <scope>NUCLEOTIDE SEQUENCE [LARGE SCALE GENOMIC DNA]</scope>
    <source>
        <strain evidence="2 3">DSM 28303</strain>
    </source>
</reference>
<feature type="transmembrane region" description="Helical" evidence="1">
    <location>
        <begin position="33"/>
        <end position="51"/>
    </location>
</feature>
<comment type="caution">
    <text evidence="2">The sequence shown here is derived from an EMBL/GenBank/DDBJ whole genome shotgun (WGS) entry which is preliminary data.</text>
</comment>
<dbReference type="EMBL" id="JBEPLO010000017">
    <property type="protein sequence ID" value="MET3558503.1"/>
    <property type="molecule type" value="Genomic_DNA"/>
</dbReference>
<accession>A0ABV2FIV5</accession>
<name>A0ABV2FIV5_9STRE</name>
<gene>
    <name evidence="2" type="ORF">ABID29_001628</name>
</gene>
<proteinExistence type="predicted"/>
<evidence type="ECO:0000313" key="3">
    <source>
        <dbReference type="Proteomes" id="UP001549122"/>
    </source>
</evidence>
<keyword evidence="3" id="KW-1185">Reference proteome</keyword>
<sequence>MTKAIHSKAIRKQEAEQARKEAALKSTKFSRYLLIRYTLAGFFFANLYWLLAICFNWNWYGLLPIGLLALSILAIAEQVRMYGTDQVYLAWTKRFFQVQLFLLVILLALCHLPKQLTLLYPVFSDSPATKVFLSLIWLLGIGLALLNLRRIALIADNKDKAYQRIKQLEKFV</sequence>
<protein>
    <recommendedName>
        <fullName evidence="4">PTS transporter</fullName>
    </recommendedName>
</protein>
<feature type="transmembrane region" description="Helical" evidence="1">
    <location>
        <begin position="128"/>
        <end position="148"/>
    </location>
</feature>
<keyword evidence="1" id="KW-0812">Transmembrane</keyword>
<keyword evidence="1" id="KW-0472">Membrane</keyword>
<organism evidence="2 3">
    <name type="scientific">Streptococcus rupicaprae</name>
    <dbReference type="NCBI Taxonomy" id="759619"/>
    <lineage>
        <taxon>Bacteria</taxon>
        <taxon>Bacillati</taxon>
        <taxon>Bacillota</taxon>
        <taxon>Bacilli</taxon>
        <taxon>Lactobacillales</taxon>
        <taxon>Streptococcaceae</taxon>
        <taxon>Streptococcus</taxon>
    </lineage>
</organism>
<evidence type="ECO:0000256" key="1">
    <source>
        <dbReference type="SAM" id="Phobius"/>
    </source>
</evidence>
<evidence type="ECO:0000313" key="2">
    <source>
        <dbReference type="EMBL" id="MET3558503.1"/>
    </source>
</evidence>
<dbReference type="Proteomes" id="UP001549122">
    <property type="component" value="Unassembled WGS sequence"/>
</dbReference>
<feature type="transmembrane region" description="Helical" evidence="1">
    <location>
        <begin position="96"/>
        <end position="116"/>
    </location>
</feature>